<organism evidence="3 4">
    <name type="scientific">Fuscibacter oryzae</name>
    <dbReference type="NCBI Taxonomy" id="2803939"/>
    <lineage>
        <taxon>Bacteria</taxon>
        <taxon>Pseudomonadati</taxon>
        <taxon>Pseudomonadota</taxon>
        <taxon>Alphaproteobacteria</taxon>
        <taxon>Rhodobacterales</taxon>
        <taxon>Paracoccaceae</taxon>
        <taxon>Fuscibacter</taxon>
    </lineage>
</organism>
<feature type="chain" id="PRO_5035167209" evidence="2">
    <location>
        <begin position="25"/>
        <end position="71"/>
    </location>
</feature>
<comment type="caution">
    <text evidence="3">The sequence shown here is derived from an EMBL/GenBank/DDBJ whole genome shotgun (WGS) entry which is preliminary data.</text>
</comment>
<accession>A0A8J7MRP1</accession>
<feature type="region of interest" description="Disordered" evidence="1">
    <location>
        <begin position="34"/>
        <end position="71"/>
    </location>
</feature>
<evidence type="ECO:0000313" key="3">
    <source>
        <dbReference type="EMBL" id="MBL4927655.1"/>
    </source>
</evidence>
<dbReference type="Proteomes" id="UP000619033">
    <property type="component" value="Unassembled WGS sequence"/>
</dbReference>
<reference evidence="3" key="1">
    <citation type="submission" date="2021-01" db="EMBL/GenBank/DDBJ databases">
        <title>Genome seq and assembly of Tabrizicola sp. KVB23.</title>
        <authorList>
            <person name="Chhetri G."/>
        </authorList>
    </citation>
    <scope>NUCLEOTIDE SEQUENCE</scope>
    <source>
        <strain evidence="3">KVB23</strain>
    </source>
</reference>
<protein>
    <submittedName>
        <fullName evidence="3">Uncharacterized protein</fullName>
    </submittedName>
</protein>
<gene>
    <name evidence="3" type="ORF">JI744_06000</name>
</gene>
<dbReference type="RefSeq" id="WP_202658809.1">
    <property type="nucleotide sequence ID" value="NZ_JAESVP010000003.1"/>
</dbReference>
<evidence type="ECO:0000256" key="1">
    <source>
        <dbReference type="SAM" id="MobiDB-lite"/>
    </source>
</evidence>
<dbReference type="AlphaFoldDB" id="A0A8J7MRP1"/>
<evidence type="ECO:0000313" key="4">
    <source>
        <dbReference type="Proteomes" id="UP000619033"/>
    </source>
</evidence>
<proteinExistence type="predicted"/>
<name>A0A8J7MRP1_9RHOB</name>
<feature type="compositionally biased region" description="Basic and acidic residues" evidence="1">
    <location>
        <begin position="43"/>
        <end position="71"/>
    </location>
</feature>
<feature type="signal peptide" evidence="2">
    <location>
        <begin position="1"/>
        <end position="24"/>
    </location>
</feature>
<evidence type="ECO:0000256" key="2">
    <source>
        <dbReference type="SAM" id="SignalP"/>
    </source>
</evidence>
<sequence length="71" mass="7014">MKTMIGTAVAAAMMLAALPSAIPAAQALISATGLHGESAPQIREARRSRGADDPAGHVRGGKGADDPVGHG</sequence>
<keyword evidence="4" id="KW-1185">Reference proteome</keyword>
<dbReference type="EMBL" id="JAESVP010000003">
    <property type="protein sequence ID" value="MBL4927655.1"/>
    <property type="molecule type" value="Genomic_DNA"/>
</dbReference>
<keyword evidence="2" id="KW-0732">Signal</keyword>